<name>A0AAD8RYW9_LOLMU</name>
<dbReference type="InterPro" id="IPR002110">
    <property type="entry name" value="Ankyrin_rpt"/>
</dbReference>
<dbReference type="Pfam" id="PF00023">
    <property type="entry name" value="Ank"/>
    <property type="match status" value="1"/>
</dbReference>
<comment type="caution">
    <text evidence="2">The sequence shown here is derived from an EMBL/GenBank/DDBJ whole genome shotgun (WGS) entry which is preliminary data.</text>
</comment>
<dbReference type="Gene3D" id="1.25.40.10">
    <property type="entry name" value="Tetratricopeptide repeat domain"/>
    <property type="match status" value="1"/>
</dbReference>
<dbReference type="SMART" id="SM00248">
    <property type="entry name" value="ANK"/>
    <property type="match status" value="5"/>
</dbReference>
<organism evidence="2 3">
    <name type="scientific">Lolium multiflorum</name>
    <name type="common">Italian ryegrass</name>
    <name type="synonym">Lolium perenne subsp. multiflorum</name>
    <dbReference type="NCBI Taxonomy" id="4521"/>
    <lineage>
        <taxon>Eukaryota</taxon>
        <taxon>Viridiplantae</taxon>
        <taxon>Streptophyta</taxon>
        <taxon>Embryophyta</taxon>
        <taxon>Tracheophyta</taxon>
        <taxon>Spermatophyta</taxon>
        <taxon>Magnoliopsida</taxon>
        <taxon>Liliopsida</taxon>
        <taxon>Poales</taxon>
        <taxon>Poaceae</taxon>
        <taxon>BOP clade</taxon>
        <taxon>Pooideae</taxon>
        <taxon>Poodae</taxon>
        <taxon>Poeae</taxon>
        <taxon>Poeae Chloroplast Group 2 (Poeae type)</taxon>
        <taxon>Loliodinae</taxon>
        <taxon>Loliinae</taxon>
        <taxon>Lolium</taxon>
    </lineage>
</organism>
<protein>
    <submittedName>
        <fullName evidence="2">Uncharacterized protein</fullName>
    </submittedName>
</protein>
<keyword evidence="3" id="KW-1185">Reference proteome</keyword>
<evidence type="ECO:0000256" key="1">
    <source>
        <dbReference type="PROSITE-ProRule" id="PRU00023"/>
    </source>
</evidence>
<sequence>MAAARPRRRFPVSDAAVADFAASMRDNLLNAAHNGDLRLLKSTYAALLISETPGGDPLARLALFRVLILFSGGRAGLVVMLDEGVGRPKDVVEAARADGGLWALHVAAGNEQMEVCRYLVQELRVDVNAADDKGRTPLVFAVHSENAAVVKYLLDHGADPDKADDVGLTPLHSAAGIGDCEMIEMLLAKGARIDLIADDIGTPLHLATKEQHVSAMKTLLDHNADPNKTYLMYDYGMYAMTPLFQAVNLSSVECVKLLVEAGAVINSDCVSTASLDSKMGNEGSTECLNFLLEARANRNASNDDKHGNTGKITHLKSFGSQSIKRKDYFSASAFYTKAIDLDPADATLFSNRSFCWLRLGDGKKALLDALECRKLRPDWLKACYRHGAALMLLEDYGGACQALLDGLKLDPQNAEMETALREAMESLKTSKGTRAR</sequence>
<dbReference type="PROSITE" id="PS50297">
    <property type="entry name" value="ANK_REP_REGION"/>
    <property type="match status" value="3"/>
</dbReference>
<dbReference type="AlphaFoldDB" id="A0AAD8RYW9"/>
<dbReference type="PROSITE" id="PS50088">
    <property type="entry name" value="ANK_REPEAT"/>
    <property type="match status" value="3"/>
</dbReference>
<feature type="repeat" description="ANK" evidence="1">
    <location>
        <begin position="133"/>
        <end position="165"/>
    </location>
</feature>
<gene>
    <name evidence="2" type="ORF">QYE76_059875</name>
</gene>
<accession>A0AAD8RYW9</accession>
<dbReference type="InterPro" id="IPR019734">
    <property type="entry name" value="TPR_rpt"/>
</dbReference>
<evidence type="ECO:0000313" key="3">
    <source>
        <dbReference type="Proteomes" id="UP001231189"/>
    </source>
</evidence>
<dbReference type="InterPro" id="IPR051616">
    <property type="entry name" value="Cul2-RING_E3_ligase_SR"/>
</dbReference>
<dbReference type="SMART" id="SM00028">
    <property type="entry name" value="TPR"/>
    <property type="match status" value="3"/>
</dbReference>
<dbReference type="PANTHER" id="PTHR46224">
    <property type="entry name" value="ANKYRIN REPEAT FAMILY PROTEIN"/>
    <property type="match status" value="1"/>
</dbReference>
<dbReference type="PRINTS" id="PR01415">
    <property type="entry name" value="ANKYRIN"/>
</dbReference>
<feature type="repeat" description="ANK" evidence="1">
    <location>
        <begin position="199"/>
        <end position="227"/>
    </location>
</feature>
<dbReference type="Pfam" id="PF12796">
    <property type="entry name" value="Ank_2"/>
    <property type="match status" value="2"/>
</dbReference>
<proteinExistence type="predicted"/>
<dbReference type="InterPro" id="IPR036770">
    <property type="entry name" value="Ankyrin_rpt-contain_sf"/>
</dbReference>
<dbReference type="Proteomes" id="UP001231189">
    <property type="component" value="Unassembled WGS sequence"/>
</dbReference>
<dbReference type="Gene3D" id="1.25.40.20">
    <property type="entry name" value="Ankyrin repeat-containing domain"/>
    <property type="match status" value="2"/>
</dbReference>
<reference evidence="2" key="1">
    <citation type="submission" date="2023-07" db="EMBL/GenBank/DDBJ databases">
        <title>A chromosome-level genome assembly of Lolium multiflorum.</title>
        <authorList>
            <person name="Chen Y."/>
            <person name="Copetti D."/>
            <person name="Kolliker R."/>
            <person name="Studer B."/>
        </authorList>
    </citation>
    <scope>NUCLEOTIDE SEQUENCE</scope>
    <source>
        <strain evidence="2">02402/16</strain>
        <tissue evidence="2">Leaf</tissue>
    </source>
</reference>
<evidence type="ECO:0000313" key="2">
    <source>
        <dbReference type="EMBL" id="KAK1642070.1"/>
    </source>
</evidence>
<dbReference type="SUPFAM" id="SSF48403">
    <property type="entry name" value="Ankyrin repeat"/>
    <property type="match status" value="1"/>
</dbReference>
<dbReference type="SUPFAM" id="SSF48452">
    <property type="entry name" value="TPR-like"/>
    <property type="match status" value="1"/>
</dbReference>
<keyword evidence="1" id="KW-0040">ANK repeat</keyword>
<dbReference type="PANTHER" id="PTHR46224:SF68">
    <property type="entry name" value="OS08G0325400 PROTEIN"/>
    <property type="match status" value="1"/>
</dbReference>
<dbReference type="InterPro" id="IPR011990">
    <property type="entry name" value="TPR-like_helical_dom_sf"/>
</dbReference>
<dbReference type="EMBL" id="JAUUTY010000004">
    <property type="protein sequence ID" value="KAK1642070.1"/>
    <property type="molecule type" value="Genomic_DNA"/>
</dbReference>
<feature type="repeat" description="ANK" evidence="1">
    <location>
        <begin position="166"/>
        <end position="198"/>
    </location>
</feature>